<evidence type="ECO:0000313" key="8">
    <source>
        <dbReference type="Proteomes" id="UP000187209"/>
    </source>
</evidence>
<evidence type="ECO:0000256" key="2">
    <source>
        <dbReference type="ARBA" id="ARBA00022771"/>
    </source>
</evidence>
<dbReference type="PROSITE" id="PS50235">
    <property type="entry name" value="USP_3"/>
    <property type="match status" value="1"/>
</dbReference>
<keyword evidence="8" id="KW-1185">Reference proteome</keyword>
<dbReference type="GO" id="GO:0004843">
    <property type="term" value="F:cysteine-type deubiquitinase activity"/>
    <property type="evidence" value="ECO:0007669"/>
    <property type="project" value="InterPro"/>
</dbReference>
<dbReference type="InterPro" id="IPR038765">
    <property type="entry name" value="Papain-like_cys_pep_sf"/>
</dbReference>
<dbReference type="SUPFAM" id="SSF54001">
    <property type="entry name" value="Cysteine proteinases"/>
    <property type="match status" value="1"/>
</dbReference>
<keyword evidence="1" id="KW-0479">Metal-binding</keyword>
<organism evidence="7 8">
    <name type="scientific">Stentor coeruleus</name>
    <dbReference type="NCBI Taxonomy" id="5963"/>
    <lineage>
        <taxon>Eukaryota</taxon>
        <taxon>Sar</taxon>
        <taxon>Alveolata</taxon>
        <taxon>Ciliophora</taxon>
        <taxon>Postciliodesmatophora</taxon>
        <taxon>Heterotrichea</taxon>
        <taxon>Heterotrichida</taxon>
        <taxon>Stentoridae</taxon>
        <taxon>Stentor</taxon>
    </lineage>
</organism>
<comment type="caution">
    <text evidence="7">The sequence shown here is derived from an EMBL/GenBank/DDBJ whole genome shotgun (WGS) entry which is preliminary data.</text>
</comment>
<evidence type="ECO:0000256" key="3">
    <source>
        <dbReference type="ARBA" id="ARBA00022833"/>
    </source>
</evidence>
<dbReference type="Proteomes" id="UP000187209">
    <property type="component" value="Unassembled WGS sequence"/>
</dbReference>
<dbReference type="EMBL" id="MPUH01000095">
    <property type="protein sequence ID" value="OMJ90789.1"/>
    <property type="molecule type" value="Genomic_DNA"/>
</dbReference>
<evidence type="ECO:0000256" key="1">
    <source>
        <dbReference type="ARBA" id="ARBA00022723"/>
    </source>
</evidence>
<dbReference type="Pfam" id="PF00443">
    <property type="entry name" value="UCH"/>
    <property type="match status" value="1"/>
</dbReference>
<gene>
    <name evidence="7" type="ORF">SteCoe_6769</name>
</gene>
<proteinExistence type="predicted"/>
<dbReference type="InterPro" id="IPR001394">
    <property type="entry name" value="Peptidase_C19_UCH"/>
</dbReference>
<evidence type="ECO:0000259" key="5">
    <source>
        <dbReference type="PROSITE" id="PS50199"/>
    </source>
</evidence>
<name>A0A1R2CP59_9CILI</name>
<accession>A0A1R2CP59</accession>
<dbReference type="InterPro" id="IPR001876">
    <property type="entry name" value="Znf_RanBP2"/>
</dbReference>
<dbReference type="GO" id="GO:0016579">
    <property type="term" value="P:protein deubiquitination"/>
    <property type="evidence" value="ECO:0007669"/>
    <property type="project" value="InterPro"/>
</dbReference>
<dbReference type="AlphaFoldDB" id="A0A1R2CP59"/>
<dbReference type="InterPro" id="IPR028889">
    <property type="entry name" value="USP"/>
</dbReference>
<keyword evidence="3" id="KW-0862">Zinc</keyword>
<sequence length="813" mass="92352">MSRSSANDSTSSSLSRSFKKKPPSILEIIGFHNRWGESNCFLNSALQILWHLPVFRSLVLEYSSCRASKSHYCLSCGLQEVFQIYHNSIIKRSLEPIDISKLRAELAKSYSETGEFEIEYPGDSIEALLALLNALHNSSIPDKTINTCCTPKCPSHEVFELVVEELLVCECSAEKKSLWDYSTFCHHFYVHEIFEDLENADPFSLLQVRENDTMKMIGASSVMKCESRLQEYIKQQWKKNSFSICPNECSRPESKKVLKLLQAPKVFFVNLIWNDFRPYLLKILQVFASIPYCVSMDNIYNTSDSTAHVLKSLIFYGSGHYISAIRTNEGKVWYKIDDEMAKKVGDEGSWKDLVYDALKNRFYPVGLFYEISPKRDNNDMTALDWTKMEKEVLMYLKKSQEVEGEIDWTCECGSKNNATWNICGTCNKLKPGVKGWVCKNCTLINENQYTFCKSCVENRNSDDNESKWKCACGTINKGSDFECKCRRKKVCKFCKKNITKKCDDCYTSIECAICKDFIPNKDGIICYMCKNKTSGFCDTCNQKIEKENRICEICSNKLFQCEYCRKFRFKKLDKCPNRLCNGKNLSPTRNLKFETSPSQQCKVCRMKPSNCICIQGSKCCGCNKVISRNEIAKCYSCAVISPNKCADCIEGKGVAGRRLLCKGCYDKLEKCSNCGCKHIKGKKCESSRCSVVISENSPSTLDTLEDLSLSLSKTSASTKAHTKSIHTNCKICDRSLSSNYGFCLDCKLKIITPLCKFCRSGKCTDLCENCIRSTILCENCNHQYHIATTCSCQHPINSSETLINSSASKHVKK</sequence>
<evidence type="ECO:0000313" key="7">
    <source>
        <dbReference type="EMBL" id="OMJ90789.1"/>
    </source>
</evidence>
<evidence type="ECO:0000259" key="6">
    <source>
        <dbReference type="PROSITE" id="PS50235"/>
    </source>
</evidence>
<evidence type="ECO:0008006" key="9">
    <source>
        <dbReference type="Google" id="ProtNLM"/>
    </source>
</evidence>
<feature type="domain" description="RanBP2-type" evidence="5">
    <location>
        <begin position="430"/>
        <end position="461"/>
    </location>
</feature>
<protein>
    <recommendedName>
        <fullName evidence="9">USP domain-containing protein</fullName>
    </recommendedName>
</protein>
<dbReference type="OrthoDB" id="205782at2759"/>
<dbReference type="PROSITE" id="PS50199">
    <property type="entry name" value="ZF_RANBP2_2"/>
    <property type="match status" value="1"/>
</dbReference>
<dbReference type="GO" id="GO:0008270">
    <property type="term" value="F:zinc ion binding"/>
    <property type="evidence" value="ECO:0007669"/>
    <property type="project" value="UniProtKB-KW"/>
</dbReference>
<dbReference type="Gene3D" id="3.90.70.10">
    <property type="entry name" value="Cysteine proteinases"/>
    <property type="match status" value="1"/>
</dbReference>
<reference evidence="7 8" key="1">
    <citation type="submission" date="2016-11" db="EMBL/GenBank/DDBJ databases">
        <title>The macronuclear genome of Stentor coeruleus: a giant cell with tiny introns.</title>
        <authorList>
            <person name="Slabodnick M."/>
            <person name="Ruby J.G."/>
            <person name="Reiff S.B."/>
            <person name="Swart E.C."/>
            <person name="Gosai S."/>
            <person name="Prabakaran S."/>
            <person name="Witkowska E."/>
            <person name="Larue G.E."/>
            <person name="Fisher S."/>
            <person name="Freeman R.M."/>
            <person name="Gunawardena J."/>
            <person name="Chu W."/>
            <person name="Stover N.A."/>
            <person name="Gregory B.D."/>
            <person name="Nowacki M."/>
            <person name="Derisi J."/>
            <person name="Roy S.W."/>
            <person name="Marshall W.F."/>
            <person name="Sood P."/>
        </authorList>
    </citation>
    <scope>NUCLEOTIDE SEQUENCE [LARGE SCALE GENOMIC DNA]</scope>
    <source>
        <strain evidence="7">WM001</strain>
    </source>
</reference>
<feature type="domain" description="USP" evidence="6">
    <location>
        <begin position="29"/>
        <end position="366"/>
    </location>
</feature>
<evidence type="ECO:0000256" key="4">
    <source>
        <dbReference type="PROSITE-ProRule" id="PRU00322"/>
    </source>
</evidence>
<keyword evidence="2 4" id="KW-0863">Zinc-finger</keyword>
<dbReference type="PROSITE" id="PS01358">
    <property type="entry name" value="ZF_RANBP2_1"/>
    <property type="match status" value="1"/>
</dbReference>